<dbReference type="PANTHER" id="PTHR43861:SF1">
    <property type="entry name" value="TRANS-ACONITATE 2-METHYLTRANSFERASE"/>
    <property type="match status" value="1"/>
</dbReference>
<gene>
    <name evidence="1" type="primary">bioC</name>
    <name evidence="1" type="ORF">GCM10010151_01250</name>
</gene>
<evidence type="ECO:0000313" key="1">
    <source>
        <dbReference type="EMBL" id="GAA0314937.1"/>
    </source>
</evidence>
<evidence type="ECO:0000313" key="2">
    <source>
        <dbReference type="Proteomes" id="UP001501822"/>
    </source>
</evidence>
<name>A0ABP3FCR6_9ACTN</name>
<organism evidence="1 2">
    <name type="scientific">Actinoallomurus spadix</name>
    <dbReference type="NCBI Taxonomy" id="79912"/>
    <lineage>
        <taxon>Bacteria</taxon>
        <taxon>Bacillati</taxon>
        <taxon>Actinomycetota</taxon>
        <taxon>Actinomycetes</taxon>
        <taxon>Streptosporangiales</taxon>
        <taxon>Thermomonosporaceae</taxon>
        <taxon>Actinoallomurus</taxon>
    </lineage>
</organism>
<protein>
    <submittedName>
        <fullName evidence="1">Malonyl-ACP O-methyltransferase BioC</fullName>
    </submittedName>
</protein>
<proteinExistence type="predicted"/>
<reference evidence="2" key="1">
    <citation type="journal article" date="2019" name="Int. J. Syst. Evol. Microbiol.">
        <title>The Global Catalogue of Microorganisms (GCM) 10K type strain sequencing project: providing services to taxonomists for standard genome sequencing and annotation.</title>
        <authorList>
            <consortium name="The Broad Institute Genomics Platform"/>
            <consortium name="The Broad Institute Genome Sequencing Center for Infectious Disease"/>
            <person name="Wu L."/>
            <person name="Ma J."/>
        </authorList>
    </citation>
    <scope>NUCLEOTIDE SEQUENCE [LARGE SCALE GENOMIC DNA]</scope>
    <source>
        <strain evidence="2">JCM 3146</strain>
    </source>
</reference>
<dbReference type="CDD" id="cd02440">
    <property type="entry name" value="AdoMet_MTases"/>
    <property type="match status" value="1"/>
</dbReference>
<dbReference type="EMBL" id="BAAABM010000002">
    <property type="protein sequence ID" value="GAA0314937.1"/>
    <property type="molecule type" value="Genomic_DNA"/>
</dbReference>
<dbReference type="PANTHER" id="PTHR43861">
    <property type="entry name" value="TRANS-ACONITATE 2-METHYLTRANSFERASE-RELATED"/>
    <property type="match status" value="1"/>
</dbReference>
<dbReference type="Proteomes" id="UP001501822">
    <property type="component" value="Unassembled WGS sequence"/>
</dbReference>
<accession>A0ABP3FCR6</accession>
<keyword evidence="2" id="KW-1185">Reference proteome</keyword>
<dbReference type="SUPFAM" id="SSF53335">
    <property type="entry name" value="S-adenosyl-L-methionine-dependent methyltransferases"/>
    <property type="match status" value="1"/>
</dbReference>
<dbReference type="Pfam" id="PF13489">
    <property type="entry name" value="Methyltransf_23"/>
    <property type="match status" value="1"/>
</dbReference>
<dbReference type="InterPro" id="IPR029063">
    <property type="entry name" value="SAM-dependent_MTases_sf"/>
</dbReference>
<dbReference type="RefSeq" id="WP_252809598.1">
    <property type="nucleotide sequence ID" value="NZ_BAAABM010000002.1"/>
</dbReference>
<sequence length="264" mass="28981">MRPSQALYSALAPTYEKHFEVPHRRAYDTLAWERVRRVLPELPEHGPVVDAGCGVGRWVDRLVEAGHPVIGIEQSPGMLAELRRADRPGFTLVEGSMETAELAEGSAAMVMALGSLQYTTDPEATVRGFARWVRPGGRVVVLVDSLMGLVLELLRDGRPAEATERLRTRMGVWRVDGQHADMHLFDAARLRRAFEDAGLTDVEVHGLLVTAAPLGVGRLTEELQRDWDAHLALERELLADPAMADAGKQLLATGRRPTSDGDEG</sequence>
<dbReference type="Gene3D" id="3.40.50.150">
    <property type="entry name" value="Vaccinia Virus protein VP39"/>
    <property type="match status" value="1"/>
</dbReference>
<comment type="caution">
    <text evidence="1">The sequence shown here is derived from an EMBL/GenBank/DDBJ whole genome shotgun (WGS) entry which is preliminary data.</text>
</comment>